<feature type="domain" description="RNA polymerase sigma factor 70 region 4 type 2" evidence="6">
    <location>
        <begin position="136"/>
        <end position="183"/>
    </location>
</feature>
<dbReference type="PANTHER" id="PTHR43133:SF46">
    <property type="entry name" value="RNA POLYMERASE SIGMA-70 FACTOR ECF SUBFAMILY"/>
    <property type="match status" value="1"/>
</dbReference>
<organism evidence="7 8">
    <name type="scientific">Niastella yeongjuensis</name>
    <dbReference type="NCBI Taxonomy" id="354355"/>
    <lineage>
        <taxon>Bacteria</taxon>
        <taxon>Pseudomonadati</taxon>
        <taxon>Bacteroidota</taxon>
        <taxon>Chitinophagia</taxon>
        <taxon>Chitinophagales</taxon>
        <taxon>Chitinophagaceae</taxon>
        <taxon>Niastella</taxon>
    </lineage>
</organism>
<name>A0A1V9DYH7_9BACT</name>
<evidence type="ECO:0000259" key="6">
    <source>
        <dbReference type="Pfam" id="PF08281"/>
    </source>
</evidence>
<feature type="domain" description="RNA polymerase sigma-70 region 2" evidence="5">
    <location>
        <begin position="32"/>
        <end position="99"/>
    </location>
</feature>
<dbReference type="Pfam" id="PF04542">
    <property type="entry name" value="Sigma70_r2"/>
    <property type="match status" value="1"/>
</dbReference>
<evidence type="ECO:0000259" key="5">
    <source>
        <dbReference type="Pfam" id="PF04542"/>
    </source>
</evidence>
<dbReference type="InterPro" id="IPR036388">
    <property type="entry name" value="WH-like_DNA-bd_sf"/>
</dbReference>
<evidence type="ECO:0000313" key="7">
    <source>
        <dbReference type="EMBL" id="OQP38881.1"/>
    </source>
</evidence>
<dbReference type="Gene3D" id="1.10.1740.10">
    <property type="match status" value="1"/>
</dbReference>
<dbReference type="InterPro" id="IPR039425">
    <property type="entry name" value="RNA_pol_sigma-70-like"/>
</dbReference>
<keyword evidence="2" id="KW-0805">Transcription regulation</keyword>
<accession>A0A1V9DYH7</accession>
<dbReference type="Proteomes" id="UP000192610">
    <property type="component" value="Unassembled WGS sequence"/>
</dbReference>
<dbReference type="PANTHER" id="PTHR43133">
    <property type="entry name" value="RNA POLYMERASE ECF-TYPE SIGMA FACTO"/>
    <property type="match status" value="1"/>
</dbReference>
<evidence type="ECO:0000256" key="4">
    <source>
        <dbReference type="ARBA" id="ARBA00023163"/>
    </source>
</evidence>
<keyword evidence="4" id="KW-0804">Transcription</keyword>
<dbReference type="OrthoDB" id="9150024at2"/>
<dbReference type="RefSeq" id="WP_081204894.1">
    <property type="nucleotide sequence ID" value="NZ_FOCZ01000004.1"/>
</dbReference>
<evidence type="ECO:0000256" key="3">
    <source>
        <dbReference type="ARBA" id="ARBA00023082"/>
    </source>
</evidence>
<sequence length="205" mass="23997">MTRTPLDSHSAQEDKSLIVAIRSGDYDAFTLLYNKYIQPLTQYGLKFIADLPAVEDCLHDVFVWLWTNRHKLDMHTSVKSYLFKAVRTTMLHWLQKQNRLRELNPSDETGYPFELQLTPETLVLENENQRQLRQHIESVLNVLTAKQKEVIYLRYYEGLNFEDIARNMHLSVKACYKLMGRAISILREKVPGPLMLLIILLFLTA</sequence>
<dbReference type="NCBIfam" id="TIGR02937">
    <property type="entry name" value="sigma70-ECF"/>
    <property type="match status" value="1"/>
</dbReference>
<gene>
    <name evidence="7" type="ORF">A4H97_19435</name>
</gene>
<dbReference type="InterPro" id="IPR014284">
    <property type="entry name" value="RNA_pol_sigma-70_dom"/>
</dbReference>
<dbReference type="InterPro" id="IPR013325">
    <property type="entry name" value="RNA_pol_sigma_r2"/>
</dbReference>
<dbReference type="STRING" id="354355.SAMN05660816_02515"/>
<comment type="similarity">
    <text evidence="1">Belongs to the sigma-70 factor family. ECF subfamily.</text>
</comment>
<dbReference type="EMBL" id="LVXG01000082">
    <property type="protein sequence ID" value="OQP38881.1"/>
    <property type="molecule type" value="Genomic_DNA"/>
</dbReference>
<dbReference type="SUPFAM" id="SSF88946">
    <property type="entry name" value="Sigma2 domain of RNA polymerase sigma factors"/>
    <property type="match status" value="1"/>
</dbReference>
<evidence type="ECO:0008006" key="9">
    <source>
        <dbReference type="Google" id="ProtNLM"/>
    </source>
</evidence>
<evidence type="ECO:0000313" key="8">
    <source>
        <dbReference type="Proteomes" id="UP000192610"/>
    </source>
</evidence>
<keyword evidence="3" id="KW-0731">Sigma factor</keyword>
<dbReference type="InterPro" id="IPR013324">
    <property type="entry name" value="RNA_pol_sigma_r3/r4-like"/>
</dbReference>
<dbReference type="SUPFAM" id="SSF88659">
    <property type="entry name" value="Sigma3 and sigma4 domains of RNA polymerase sigma factors"/>
    <property type="match status" value="1"/>
</dbReference>
<keyword evidence="8" id="KW-1185">Reference proteome</keyword>
<dbReference type="AlphaFoldDB" id="A0A1V9DYH7"/>
<comment type="caution">
    <text evidence="7">The sequence shown here is derived from an EMBL/GenBank/DDBJ whole genome shotgun (WGS) entry which is preliminary data.</text>
</comment>
<protein>
    <recommendedName>
        <fullName evidence="9">RNA polymerase sigma factor 70 region 4 type 2 domain-containing protein</fullName>
    </recommendedName>
</protein>
<dbReference type="GO" id="GO:0016987">
    <property type="term" value="F:sigma factor activity"/>
    <property type="evidence" value="ECO:0007669"/>
    <property type="project" value="UniProtKB-KW"/>
</dbReference>
<dbReference type="GO" id="GO:0003677">
    <property type="term" value="F:DNA binding"/>
    <property type="evidence" value="ECO:0007669"/>
    <property type="project" value="InterPro"/>
</dbReference>
<dbReference type="CDD" id="cd06171">
    <property type="entry name" value="Sigma70_r4"/>
    <property type="match status" value="1"/>
</dbReference>
<dbReference type="Pfam" id="PF08281">
    <property type="entry name" value="Sigma70_r4_2"/>
    <property type="match status" value="1"/>
</dbReference>
<dbReference type="Gene3D" id="1.10.10.10">
    <property type="entry name" value="Winged helix-like DNA-binding domain superfamily/Winged helix DNA-binding domain"/>
    <property type="match status" value="1"/>
</dbReference>
<dbReference type="GO" id="GO:0006352">
    <property type="term" value="P:DNA-templated transcription initiation"/>
    <property type="evidence" value="ECO:0007669"/>
    <property type="project" value="InterPro"/>
</dbReference>
<dbReference type="InterPro" id="IPR013249">
    <property type="entry name" value="RNA_pol_sigma70_r4_t2"/>
</dbReference>
<proteinExistence type="inferred from homology"/>
<dbReference type="InterPro" id="IPR007627">
    <property type="entry name" value="RNA_pol_sigma70_r2"/>
</dbReference>
<evidence type="ECO:0000256" key="1">
    <source>
        <dbReference type="ARBA" id="ARBA00010641"/>
    </source>
</evidence>
<reference evidence="8" key="1">
    <citation type="submission" date="2016-04" db="EMBL/GenBank/DDBJ databases">
        <authorList>
            <person name="Chen L."/>
            <person name="Zhuang W."/>
            <person name="Wang G."/>
        </authorList>
    </citation>
    <scope>NUCLEOTIDE SEQUENCE [LARGE SCALE GENOMIC DNA]</scope>
    <source>
        <strain evidence="8">17621</strain>
    </source>
</reference>
<evidence type="ECO:0000256" key="2">
    <source>
        <dbReference type="ARBA" id="ARBA00023015"/>
    </source>
</evidence>